<organism evidence="1 2">
    <name type="scientific">Robbsia andropogonis</name>
    <dbReference type="NCBI Taxonomy" id="28092"/>
    <lineage>
        <taxon>Bacteria</taxon>
        <taxon>Pseudomonadati</taxon>
        <taxon>Pseudomonadota</taxon>
        <taxon>Betaproteobacteria</taxon>
        <taxon>Burkholderiales</taxon>
        <taxon>Burkholderiaceae</taxon>
        <taxon>Robbsia</taxon>
    </lineage>
</organism>
<sequence>MEETAVTHIHMRQAITLLVILMLGFLVAHKAIQHAQAANADGSQTCLQRAAAKRAESLANGFSKAGAFAQAENVLARCLIDR</sequence>
<evidence type="ECO:0000313" key="2">
    <source>
        <dbReference type="Proteomes" id="UP000033618"/>
    </source>
</evidence>
<proteinExistence type="predicted"/>
<accession>A0A0F5JWR2</accession>
<gene>
    <name evidence="1" type="ORF">WM40_21730</name>
</gene>
<dbReference type="AlphaFoldDB" id="A0A0F5JWR2"/>
<dbReference type="EMBL" id="LAQU01000034">
    <property type="protein sequence ID" value="KKB61697.1"/>
    <property type="molecule type" value="Genomic_DNA"/>
</dbReference>
<protein>
    <submittedName>
        <fullName evidence="1">Uncharacterized protein</fullName>
    </submittedName>
</protein>
<evidence type="ECO:0000313" key="1">
    <source>
        <dbReference type="EMBL" id="KKB61697.1"/>
    </source>
</evidence>
<comment type="caution">
    <text evidence="1">The sequence shown here is derived from an EMBL/GenBank/DDBJ whole genome shotgun (WGS) entry which is preliminary data.</text>
</comment>
<name>A0A0F5JWR2_9BURK</name>
<reference evidence="1 2" key="1">
    <citation type="submission" date="2015-03" db="EMBL/GenBank/DDBJ databases">
        <title>Draft Genome Sequence of Burkholderia andropogonis type strain ICMP2807, isolated from Sorghum bicolor.</title>
        <authorList>
            <person name="Lopes-Santos L."/>
            <person name="Castro D.B."/>
            <person name="Ottoboni L.M."/>
            <person name="Park D."/>
            <person name="Weirc B.S."/>
            <person name="Destefano S.A."/>
        </authorList>
    </citation>
    <scope>NUCLEOTIDE SEQUENCE [LARGE SCALE GENOMIC DNA]</scope>
    <source>
        <strain evidence="1 2">ICMP2807</strain>
    </source>
</reference>
<dbReference type="PATRIC" id="fig|28092.6.peg.5114"/>
<keyword evidence="2" id="KW-1185">Reference proteome</keyword>
<dbReference type="Proteomes" id="UP000033618">
    <property type="component" value="Unassembled WGS sequence"/>
</dbReference>